<gene>
    <name evidence="2" type="primary">LOC111527939</name>
</gene>
<dbReference type="PANTHER" id="PTHR28604:SF2">
    <property type="entry name" value="RIKEN CDNA 2610028H24 GENE"/>
    <property type="match status" value="1"/>
</dbReference>
<reference evidence="2" key="1">
    <citation type="submission" date="2025-08" db="UniProtKB">
        <authorList>
            <consortium name="Ensembl"/>
        </authorList>
    </citation>
    <scope>IDENTIFICATION</scope>
</reference>
<evidence type="ECO:0000313" key="3">
    <source>
        <dbReference type="Proteomes" id="UP000694416"/>
    </source>
</evidence>
<sequence>MLDSSAAEQVTRLTLKLLGQKLEQERQNMEGGPEGLHLKPGNEDQPDDALQTALKRRRDLLQRLRTEATLVRTPLEGSSSHSHPAQRGACTWPRLA</sequence>
<dbReference type="Proteomes" id="UP000694416">
    <property type="component" value="Unplaced"/>
</dbReference>
<organism evidence="2 3">
    <name type="scientific">Piliocolobus tephrosceles</name>
    <name type="common">Ugandan red Colobus</name>
    <dbReference type="NCBI Taxonomy" id="591936"/>
    <lineage>
        <taxon>Eukaryota</taxon>
        <taxon>Metazoa</taxon>
        <taxon>Chordata</taxon>
        <taxon>Craniata</taxon>
        <taxon>Vertebrata</taxon>
        <taxon>Euteleostomi</taxon>
        <taxon>Mammalia</taxon>
        <taxon>Eutheria</taxon>
        <taxon>Euarchontoglires</taxon>
        <taxon>Primates</taxon>
        <taxon>Haplorrhini</taxon>
        <taxon>Catarrhini</taxon>
        <taxon>Cercopithecidae</taxon>
        <taxon>Colobinae</taxon>
        <taxon>Piliocolobus</taxon>
    </lineage>
</organism>
<feature type="region of interest" description="Disordered" evidence="1">
    <location>
        <begin position="21"/>
        <end position="49"/>
    </location>
</feature>
<dbReference type="KEGG" id="pteh:111527939"/>
<dbReference type="AlphaFoldDB" id="A0A8C9GNW1"/>
<proteinExistence type="predicted"/>
<evidence type="ECO:0000313" key="2">
    <source>
        <dbReference type="Ensembl" id="ENSPTEP00000006592.1"/>
    </source>
</evidence>
<evidence type="ECO:0000256" key="1">
    <source>
        <dbReference type="SAM" id="MobiDB-lite"/>
    </source>
</evidence>
<feature type="region of interest" description="Disordered" evidence="1">
    <location>
        <begin position="71"/>
        <end position="96"/>
    </location>
</feature>
<dbReference type="InterPro" id="IPR038915">
    <property type="entry name" value="PRR29-like"/>
</dbReference>
<name>A0A8C9GNW1_9PRIM</name>
<dbReference type="Ensembl" id="ENSPTET00000010121.1">
    <property type="protein sequence ID" value="ENSPTEP00000006592.1"/>
    <property type="gene ID" value="ENSPTEG00000007562.1"/>
</dbReference>
<reference evidence="2" key="2">
    <citation type="submission" date="2025-09" db="UniProtKB">
        <authorList>
            <consortium name="Ensembl"/>
        </authorList>
    </citation>
    <scope>IDENTIFICATION</scope>
</reference>
<keyword evidence="3" id="KW-1185">Reference proteome</keyword>
<dbReference type="RefSeq" id="XP_023050277.1">
    <property type="nucleotide sequence ID" value="XM_023194509.1"/>
</dbReference>
<accession>A0A8C9GNW1</accession>
<dbReference type="PANTHER" id="PTHR28604">
    <property type="match status" value="1"/>
</dbReference>
<dbReference type="GeneID" id="111527939"/>
<protein>
    <submittedName>
        <fullName evidence="2">Uncharacterized protein</fullName>
    </submittedName>
</protein>